<evidence type="ECO:0000259" key="3">
    <source>
        <dbReference type="Pfam" id="PF05183"/>
    </source>
</evidence>
<protein>
    <recommendedName>
        <fullName evidence="1">RNA-dependent RNA polymerase</fullName>
        <ecNumber evidence="1">2.7.7.48</ecNumber>
    </recommendedName>
</protein>
<feature type="domain" description="RDRP core" evidence="3">
    <location>
        <begin position="490"/>
        <end position="1174"/>
    </location>
</feature>
<dbReference type="EC" id="2.7.7.48" evidence="1"/>
<name>A0ABP0BX04_9PEZI</name>
<feature type="region of interest" description="Disordered" evidence="2">
    <location>
        <begin position="1"/>
        <end position="34"/>
    </location>
</feature>
<dbReference type="Gene3D" id="1.10.8.790">
    <property type="entry name" value="RNA-dependent RNA polymerase, slab domain, helical subdomain-like"/>
    <property type="match status" value="1"/>
</dbReference>
<keyword evidence="5" id="KW-1185">Reference proteome</keyword>
<keyword evidence="1" id="KW-0696">RNA-directed RNA polymerase</keyword>
<keyword evidence="1" id="KW-0694">RNA-binding</keyword>
<dbReference type="InterPro" id="IPR007855">
    <property type="entry name" value="RDRP"/>
</dbReference>
<dbReference type="EMBL" id="CAWUHC010000047">
    <property type="protein sequence ID" value="CAK7224138.1"/>
    <property type="molecule type" value="Genomic_DNA"/>
</dbReference>
<feature type="region of interest" description="Disordered" evidence="2">
    <location>
        <begin position="109"/>
        <end position="134"/>
    </location>
</feature>
<keyword evidence="1" id="KW-0548">Nucleotidyltransferase</keyword>
<keyword evidence="1" id="KW-0808">Transferase</keyword>
<feature type="compositionally biased region" description="Low complexity" evidence="2">
    <location>
        <begin position="9"/>
        <end position="20"/>
    </location>
</feature>
<dbReference type="InterPro" id="IPR057596">
    <property type="entry name" value="RDRP_core"/>
</dbReference>
<evidence type="ECO:0000256" key="1">
    <source>
        <dbReference type="RuleBase" id="RU363098"/>
    </source>
</evidence>
<organism evidence="4 5">
    <name type="scientific">Sporothrix bragantina</name>
    <dbReference type="NCBI Taxonomy" id="671064"/>
    <lineage>
        <taxon>Eukaryota</taxon>
        <taxon>Fungi</taxon>
        <taxon>Dikarya</taxon>
        <taxon>Ascomycota</taxon>
        <taxon>Pezizomycotina</taxon>
        <taxon>Sordariomycetes</taxon>
        <taxon>Sordariomycetidae</taxon>
        <taxon>Ophiostomatales</taxon>
        <taxon>Ophiostomataceae</taxon>
        <taxon>Sporothrix</taxon>
    </lineage>
</organism>
<evidence type="ECO:0000313" key="4">
    <source>
        <dbReference type="EMBL" id="CAK7224138.1"/>
    </source>
</evidence>
<reference evidence="4 5" key="1">
    <citation type="submission" date="2024-01" db="EMBL/GenBank/DDBJ databases">
        <authorList>
            <person name="Allen C."/>
            <person name="Tagirdzhanova G."/>
        </authorList>
    </citation>
    <scope>NUCLEOTIDE SEQUENCE [LARGE SCALE GENOMIC DNA]</scope>
</reference>
<accession>A0ABP0BX04</accession>
<evidence type="ECO:0000256" key="2">
    <source>
        <dbReference type="SAM" id="MobiDB-lite"/>
    </source>
</evidence>
<dbReference type="Proteomes" id="UP001642406">
    <property type="component" value="Unassembled WGS sequence"/>
</dbReference>
<proteinExistence type="inferred from homology"/>
<comment type="catalytic activity">
    <reaction evidence="1">
        <text>RNA(n) + a ribonucleoside 5'-triphosphate = RNA(n+1) + diphosphate</text>
        <dbReference type="Rhea" id="RHEA:21248"/>
        <dbReference type="Rhea" id="RHEA-COMP:14527"/>
        <dbReference type="Rhea" id="RHEA-COMP:17342"/>
        <dbReference type="ChEBI" id="CHEBI:33019"/>
        <dbReference type="ChEBI" id="CHEBI:61557"/>
        <dbReference type="ChEBI" id="CHEBI:140395"/>
        <dbReference type="EC" id="2.7.7.48"/>
    </reaction>
</comment>
<comment type="caution">
    <text evidence="4">The sequence shown here is derived from an EMBL/GenBank/DDBJ whole genome shotgun (WGS) entry which is preliminary data.</text>
</comment>
<feature type="region of interest" description="Disordered" evidence="2">
    <location>
        <begin position="326"/>
        <end position="345"/>
    </location>
</feature>
<sequence>MDPKLRQKPPAAAAAAAVGPPVTPVKARRLDNDPGRQHVEMLNQIYNLGVPVVEGPQSPADKERVARLDAQFRRHNSITNLLRIHHYKEPHRLQAVLDDFEVQAHERSSNWVQRPRAGRGVVPAHRAPSPPQAQRMEDQVELQELLLSLLEASRAAMIQQTATDSNSQRFQPAGPAMVAVNVNIHSAPTAYDSTLAADIDRVPVITRIGQAVVRERPLPRVVVDENQGLLSFVSENDRPRSPGGSSTSSAMYSALDSFEEQQGPFPSQTTVDVEETDLGNETEEFPDEDWYRSMPLRRPTSQESFAASDGLLEAMEKSFGLFDNVASPAGAERPDSLDNTSTTYSSIPDIENLQITDVGDAPGEPESGPWDPVPGLWDRLINIFPPTPTWLKQAPFPIIWEVTRIASRCGVKLQDVDMTYSPTWEDQGVFLKALQSHPSFAGKQFPEPSTQVAWDSALNRHASLGAGAKRVAIYSILMGFNKSTSGSLYTIHLKPIAINLPHRLSRHFGSDRFLEILFPSHHSSITAVPHVLRNHEAAVREINHWLTREHHEFAGRTWSAFFTKTDDSKKLTTASRSGLGETDELIVLNRVFLFAEGGAGISSEVDGSPNPPHQKGPLRVHEMFDWLLQLNKFPENRQQPYLKLFSRIALGLSRTKETVVFEPDQIRHHESDLLSPTGKVMNDGIARMSLSVARKLRSALELSDLPVAVQGRIGSAKGIWTLDTEDTGREDWIETYPSQRKWKCDGLDADQRTLEVLRYASEARSASLNLQFIPILEDRAIDKTRMRCVLGNILEGSLTRDLAEQRAALKNPLLFSAWAHENSRYRNDHVIHCQVPFLGGLPDRDEDAIQFLLAGGFDPLSQRFLWETAYNMQKQRCEKLNEKLSIRVGRTANLFMVVDFLGVLEEGEVQVCFSSKFQVEPDGEPNEHGDDGSFSDTLLVGTDVIVARSPAHFTSDMQKVRCVFRQELCALKDVIIFSSKGNSPLAEMLSGGDYDGDKAWVCWDPRIVNNFANAPPPPEYKLLDMGYMRKIRTTLDQLAGSPSGSPGRDRAASTDLSPQVIASMVERSFAFNMKENLLSKLTVYKEHLCYMRGSIGDKTSNLLSTLLSDLVDKAKQGYDFTLQDFERLRVDLLEGYRKGTPAPRRPDKPAYKCNSRSPWADKAGHIVDYLKFDVAKPIIQRELRALSDMRDAMSNRDGDRNGRASTDHSNWDADLAAPAKDFEALALKSEICYAIFEGLKSDIREVCLSWEKETRRWSSGKPSGGGSGDTFDDPGFRQRLLQLYQQWCDISVRLPDMKAPPMPASAARANTAATGSPTARNKNKGLPIADPDVDAETIPWILQQGYLADREYSLWALIRASQAFRMLYQRDIVWRLAGRQLQITKAMMTGHEHNGLGGAKVLMTPLSFAAMRPDRKMIKRMTARMQGAEVAGIDYEDDDNLFADDT</sequence>
<dbReference type="Pfam" id="PF05183">
    <property type="entry name" value="RdRP"/>
    <property type="match status" value="1"/>
</dbReference>
<dbReference type="PANTHER" id="PTHR23079:SF14">
    <property type="entry name" value="RNA-DEPENDENT RNA POLYMERASE"/>
    <property type="match status" value="1"/>
</dbReference>
<comment type="similarity">
    <text evidence="1">Belongs to the RdRP family.</text>
</comment>
<gene>
    <name evidence="4" type="ORF">SBRCBS47491_005446</name>
</gene>
<evidence type="ECO:0000313" key="5">
    <source>
        <dbReference type="Proteomes" id="UP001642406"/>
    </source>
</evidence>
<dbReference type="PANTHER" id="PTHR23079">
    <property type="entry name" value="RNA-DEPENDENT RNA POLYMERASE"/>
    <property type="match status" value="1"/>
</dbReference>